<dbReference type="WBParaSite" id="ACOC_0000956201-mRNA-1">
    <property type="protein sequence ID" value="ACOC_0000956201-mRNA-1"/>
    <property type="gene ID" value="ACOC_0000956201"/>
</dbReference>
<reference evidence="5" key="1">
    <citation type="submission" date="2017-02" db="UniProtKB">
        <authorList>
            <consortium name="WormBaseParasite"/>
        </authorList>
    </citation>
    <scope>IDENTIFICATION</scope>
</reference>
<evidence type="ECO:0000256" key="2">
    <source>
        <dbReference type="SAM" id="MobiDB-lite"/>
    </source>
</evidence>
<name>A0A0R3PUI5_ANGCS</name>
<dbReference type="InterPro" id="IPR007972">
    <property type="entry name" value="Mtfr1"/>
</dbReference>
<keyword evidence="4" id="KW-1185">Reference proteome</keyword>
<protein>
    <submittedName>
        <fullName evidence="5">Mitochondrial fission regulator 1-like</fullName>
    </submittedName>
</protein>
<evidence type="ECO:0000313" key="4">
    <source>
        <dbReference type="Proteomes" id="UP000267027"/>
    </source>
</evidence>
<dbReference type="EMBL" id="UYYA01004317">
    <property type="protein sequence ID" value="VDM61148.1"/>
    <property type="molecule type" value="Genomic_DNA"/>
</dbReference>
<feature type="compositionally biased region" description="Pro residues" evidence="2">
    <location>
        <begin position="129"/>
        <end position="144"/>
    </location>
</feature>
<feature type="compositionally biased region" description="Low complexity" evidence="2">
    <location>
        <begin position="145"/>
        <end position="155"/>
    </location>
</feature>
<dbReference type="STRING" id="334426.A0A0R3PUI5"/>
<accession>A0A0R3PUI5</accession>
<feature type="compositionally biased region" description="Basic and acidic residues" evidence="2">
    <location>
        <begin position="174"/>
        <end position="183"/>
    </location>
</feature>
<evidence type="ECO:0000313" key="3">
    <source>
        <dbReference type="EMBL" id="VDM61148.1"/>
    </source>
</evidence>
<evidence type="ECO:0000313" key="5">
    <source>
        <dbReference type="WBParaSite" id="ACOC_0000956201-mRNA-1"/>
    </source>
</evidence>
<reference evidence="3 4" key="2">
    <citation type="submission" date="2018-11" db="EMBL/GenBank/DDBJ databases">
        <authorList>
            <consortium name="Pathogen Informatics"/>
        </authorList>
    </citation>
    <scope>NUCLEOTIDE SEQUENCE [LARGE SCALE GENOMIC DNA]</scope>
    <source>
        <strain evidence="3 4">Costa Rica</strain>
    </source>
</reference>
<feature type="region of interest" description="Disordered" evidence="2">
    <location>
        <begin position="123"/>
        <end position="183"/>
    </location>
</feature>
<dbReference type="PANTHER" id="PTHR14215">
    <property type="entry name" value="PROTEIN OF UNKNOWN FUNCTION DUF729"/>
    <property type="match status" value="1"/>
</dbReference>
<dbReference type="Proteomes" id="UP000267027">
    <property type="component" value="Unassembled WGS sequence"/>
</dbReference>
<comment type="similarity">
    <text evidence="1">Belongs to the MTFR1 family.</text>
</comment>
<evidence type="ECO:0000256" key="1">
    <source>
        <dbReference type="ARBA" id="ARBA00005807"/>
    </source>
</evidence>
<proteinExistence type="inferred from homology"/>
<dbReference type="AlphaFoldDB" id="A0A0R3PUI5"/>
<sequence length="254" mass="28007">MKHVSPDMTELNVVEAMIFNAVPMRSSWKPPKYTFNDTAAVLTTDQEVEDDLLREGFKIQSLEAQLEFLSKQMQALLAGKIPPVAPMACDFDASASDDEGKGASLGSPTEIIKQTFVSEEKKLSSLPNICPPADAPPPPPPPPLSLLSLNSASMPKLEQSKAKPDPLQMFKRSSNLERDDLPVRPSADDLRMVQLKKTNTARSPGGTPIARHSGQSKEEGSYLANALREKFRSVQEYVSEYEEDMSTSWLEDEL</sequence>
<dbReference type="PANTHER" id="PTHR14215:SF0">
    <property type="entry name" value="WH2 DOMAIN-CONTAINING PROTEIN"/>
    <property type="match status" value="1"/>
</dbReference>
<feature type="region of interest" description="Disordered" evidence="2">
    <location>
        <begin position="197"/>
        <end position="221"/>
    </location>
</feature>
<organism evidence="5">
    <name type="scientific">Angiostrongylus costaricensis</name>
    <name type="common">Nematode worm</name>
    <dbReference type="NCBI Taxonomy" id="334426"/>
    <lineage>
        <taxon>Eukaryota</taxon>
        <taxon>Metazoa</taxon>
        <taxon>Ecdysozoa</taxon>
        <taxon>Nematoda</taxon>
        <taxon>Chromadorea</taxon>
        <taxon>Rhabditida</taxon>
        <taxon>Rhabditina</taxon>
        <taxon>Rhabditomorpha</taxon>
        <taxon>Strongyloidea</taxon>
        <taxon>Metastrongylidae</taxon>
        <taxon>Angiostrongylus</taxon>
    </lineage>
</organism>
<dbReference type="OrthoDB" id="5826361at2759"/>
<dbReference type="OMA" id="CVESMHI"/>
<gene>
    <name evidence="3" type="ORF">ACOC_LOCUS9563</name>
</gene>